<dbReference type="STRING" id="561184.SAMN05216376_11713"/>
<dbReference type="GeneID" id="66503423"/>
<dbReference type="InterPro" id="IPR006311">
    <property type="entry name" value="TAT_signal"/>
</dbReference>
<keyword evidence="2" id="KW-1185">Reference proteome</keyword>
<sequence>MTLTRRQFAGTGLALAATPFLGSRPLLAQGNRTKLTYATLKTGVSVIINENLKAKRPDLDNGLEIDITNEYTSVSSYYSDFISGTFELGIGAWDTYLRMHRKSVPAKMATTFTTGDMINIVSRQDGPSSVEGLHGKSLSGIAASGAFNMCKSAIANIYGMKLGKDVVVQNVPSPAQAMTLLMAQNVDAALSWEPNVSAAMAKIDTMRPIFNLGDEYHAATGKVLPYFGCAVRDEAIERDGDIAGKVHATFAQLMDQINADPMEAFTIAAPHLNLDPEVLMGAHEAGRLKFESYSMLADTGRDLIRQAQAFIDKDGAEIQDGFFAS</sequence>
<proteinExistence type="predicted"/>
<dbReference type="Proteomes" id="UP000030960">
    <property type="component" value="Unassembled WGS sequence"/>
</dbReference>
<dbReference type="PANTHER" id="PTHR30024">
    <property type="entry name" value="ALIPHATIC SULFONATES-BINDING PROTEIN-RELATED"/>
    <property type="match status" value="1"/>
</dbReference>
<dbReference type="RefSeq" id="WP_043141375.1">
    <property type="nucleotide sequence ID" value="NZ_BMGQ01000018.1"/>
</dbReference>
<evidence type="ECO:0000313" key="1">
    <source>
        <dbReference type="EMBL" id="KHQ52826.1"/>
    </source>
</evidence>
<gene>
    <name evidence="1" type="ORF">OA50_02369</name>
</gene>
<dbReference type="Gene3D" id="3.40.190.10">
    <property type="entry name" value="Periplasmic binding protein-like II"/>
    <property type="match status" value="1"/>
</dbReference>
<evidence type="ECO:0000313" key="2">
    <source>
        <dbReference type="Proteomes" id="UP000030960"/>
    </source>
</evidence>
<dbReference type="SUPFAM" id="SSF53850">
    <property type="entry name" value="Periplasmic binding protein-like II"/>
    <property type="match status" value="1"/>
</dbReference>
<accession>A0A0B3S820</accession>
<accession>A0A225PKB9</accession>
<dbReference type="PROSITE" id="PS51318">
    <property type="entry name" value="TAT"/>
    <property type="match status" value="1"/>
</dbReference>
<reference evidence="1 2" key="1">
    <citation type="submission" date="2014-10" db="EMBL/GenBank/DDBJ databases">
        <title>Genome sequence of Ponticoccus sp. strain UMTAT08 isolated from clonal culture of toxic dinoflagellate Alexandrium tamiyavanichii.</title>
        <authorList>
            <person name="Gan H.Y."/>
            <person name="Muhd D.-D."/>
            <person name="Mohd Noor M.E."/>
            <person name="Yeong Y.S."/>
            <person name="Usup G."/>
        </authorList>
    </citation>
    <scope>NUCLEOTIDE SEQUENCE [LARGE SCALE GENOMIC DNA]</scope>
    <source>
        <strain evidence="1 2">UMTAT08</strain>
    </source>
</reference>
<dbReference type="OrthoDB" id="8142791at2"/>
<comment type="caution">
    <text evidence="1">The sequence shown here is derived from an EMBL/GenBank/DDBJ whole genome shotgun (WGS) entry which is preliminary data.</text>
</comment>
<dbReference type="AlphaFoldDB" id="A0A0B3S820"/>
<organism evidence="1 2">
    <name type="scientific">Mameliella alba</name>
    <dbReference type="NCBI Taxonomy" id="561184"/>
    <lineage>
        <taxon>Bacteria</taxon>
        <taxon>Pseudomonadati</taxon>
        <taxon>Pseudomonadota</taxon>
        <taxon>Alphaproteobacteria</taxon>
        <taxon>Rhodobacterales</taxon>
        <taxon>Roseobacteraceae</taxon>
        <taxon>Mameliella</taxon>
    </lineage>
</organism>
<protein>
    <submittedName>
        <fullName evidence="1">ABC-type sulfonate transport system periplasmic component</fullName>
    </submittedName>
</protein>
<name>A0A0B3S820_9RHOB</name>
<dbReference type="EMBL" id="JSUQ01000009">
    <property type="protein sequence ID" value="KHQ52826.1"/>
    <property type="molecule type" value="Genomic_DNA"/>
</dbReference>